<comment type="caution">
    <text evidence="1">The sequence shown here is derived from an EMBL/GenBank/DDBJ whole genome shotgun (WGS) entry which is preliminary data.</text>
</comment>
<sequence length="85" mass="9211">MLFYGDLVAVLTTAAMRVEQFAVSVHSFRNPGSFTEIIDVLRDHVEFGKRGPLRDSAMTGVCFDSLQLVAGLLIPGPHQPGVVNP</sequence>
<dbReference type="PATRIC" id="fig|342002.3.peg.1954"/>
<organism evidence="1 2">
    <name type="scientific">Mycolicibacter arupensis</name>
    <dbReference type="NCBI Taxonomy" id="342002"/>
    <lineage>
        <taxon>Bacteria</taxon>
        <taxon>Bacillati</taxon>
        <taxon>Actinomycetota</taxon>
        <taxon>Actinomycetes</taxon>
        <taxon>Mycobacteriales</taxon>
        <taxon>Mycobacteriaceae</taxon>
        <taxon>Mycolicibacter</taxon>
    </lineage>
</organism>
<accession>A0A0F5MXW9</accession>
<gene>
    <name evidence="1" type="ORF">WR43_08905</name>
</gene>
<name>A0A0F5MXW9_9MYCO</name>
<dbReference type="AlphaFoldDB" id="A0A0F5MXW9"/>
<proteinExistence type="predicted"/>
<evidence type="ECO:0000313" key="1">
    <source>
        <dbReference type="EMBL" id="KKB99610.1"/>
    </source>
</evidence>
<evidence type="ECO:0000313" key="2">
    <source>
        <dbReference type="Proteomes" id="UP000034416"/>
    </source>
</evidence>
<protein>
    <submittedName>
        <fullName evidence="1">Uncharacterized protein</fullName>
    </submittedName>
</protein>
<dbReference type="Proteomes" id="UP000034416">
    <property type="component" value="Unassembled WGS sequence"/>
</dbReference>
<reference evidence="2" key="1">
    <citation type="submission" date="2015-04" db="EMBL/GenBank/DDBJ databases">
        <title>Genome sequence of Mycobacterium arupense GUC1.</title>
        <authorList>
            <person name="Greninger A.L."/>
            <person name="Cunningham G."/>
            <person name="Chiu C.Y."/>
            <person name="Miller S."/>
        </authorList>
    </citation>
    <scope>NUCLEOTIDE SEQUENCE [LARGE SCALE GENOMIC DNA]</scope>
    <source>
        <strain evidence="2">GUC1</strain>
    </source>
</reference>
<dbReference type="EMBL" id="LASW01000029">
    <property type="protein sequence ID" value="KKB99610.1"/>
    <property type="molecule type" value="Genomic_DNA"/>
</dbReference>